<proteinExistence type="predicted"/>
<evidence type="ECO:0000313" key="3">
    <source>
        <dbReference type="Proteomes" id="UP000028524"/>
    </source>
</evidence>
<feature type="region of interest" description="Disordered" evidence="1">
    <location>
        <begin position="1"/>
        <end position="42"/>
    </location>
</feature>
<accession>A0A084QI96</accession>
<dbReference type="HOGENOM" id="CLU_2387614_0_0_1"/>
<dbReference type="EMBL" id="KL660733">
    <property type="protein sequence ID" value="KFA63681.1"/>
    <property type="molecule type" value="Genomic_DNA"/>
</dbReference>
<gene>
    <name evidence="2" type="ORF">S40285_10074</name>
</gene>
<reference evidence="2 3" key="1">
    <citation type="journal article" date="2014" name="BMC Genomics">
        <title>Comparative genome sequencing reveals chemotype-specific gene clusters in the toxigenic black mold Stachybotrys.</title>
        <authorList>
            <person name="Semeiks J."/>
            <person name="Borek D."/>
            <person name="Otwinowski Z."/>
            <person name="Grishin N.V."/>
        </authorList>
    </citation>
    <scope>NUCLEOTIDE SEQUENCE [LARGE SCALE GENOMIC DNA]</scope>
    <source>
        <strain evidence="2 3">IBT 40285</strain>
    </source>
</reference>
<keyword evidence="3" id="KW-1185">Reference proteome</keyword>
<dbReference type="OrthoDB" id="10293691at2759"/>
<protein>
    <submittedName>
        <fullName evidence="2">Uncharacterized protein</fullName>
    </submittedName>
</protein>
<sequence length="96" mass="10264">MPEQNSYPQSGKDGEKGTNLPTVGSQLSGDYGKTPLERFHTANAKDRPWVAQTVIAASVTLPVRGEQVQEDGKSRKAADDDVLSTMAYQGSAPEAE</sequence>
<organism evidence="2 3">
    <name type="scientific">Stachybotrys chlorohalonatus (strain IBT 40285)</name>
    <dbReference type="NCBI Taxonomy" id="1283841"/>
    <lineage>
        <taxon>Eukaryota</taxon>
        <taxon>Fungi</taxon>
        <taxon>Dikarya</taxon>
        <taxon>Ascomycota</taxon>
        <taxon>Pezizomycotina</taxon>
        <taxon>Sordariomycetes</taxon>
        <taxon>Hypocreomycetidae</taxon>
        <taxon>Hypocreales</taxon>
        <taxon>Stachybotryaceae</taxon>
        <taxon>Stachybotrys</taxon>
    </lineage>
</organism>
<dbReference type="InParanoid" id="A0A084QI96"/>
<feature type="compositionally biased region" description="Polar residues" evidence="1">
    <location>
        <begin position="19"/>
        <end position="28"/>
    </location>
</feature>
<evidence type="ECO:0000256" key="1">
    <source>
        <dbReference type="SAM" id="MobiDB-lite"/>
    </source>
</evidence>
<dbReference type="Proteomes" id="UP000028524">
    <property type="component" value="Unassembled WGS sequence"/>
</dbReference>
<evidence type="ECO:0000313" key="2">
    <source>
        <dbReference type="EMBL" id="KFA63681.1"/>
    </source>
</evidence>
<name>A0A084QI96_STAC4</name>
<dbReference type="AlphaFoldDB" id="A0A084QI96"/>